<evidence type="ECO:0000313" key="4">
    <source>
        <dbReference type="EMBL" id="RYB07619.1"/>
    </source>
</evidence>
<organism evidence="4 5">
    <name type="scientific">Lichenibacterium ramalinae</name>
    <dbReference type="NCBI Taxonomy" id="2316527"/>
    <lineage>
        <taxon>Bacteria</taxon>
        <taxon>Pseudomonadati</taxon>
        <taxon>Pseudomonadota</taxon>
        <taxon>Alphaproteobacteria</taxon>
        <taxon>Hyphomicrobiales</taxon>
        <taxon>Lichenihabitantaceae</taxon>
        <taxon>Lichenibacterium</taxon>
    </lineage>
</organism>
<accession>A0A4Q2RGL5</accession>
<dbReference type="InterPro" id="IPR011250">
    <property type="entry name" value="OMP/PagP_B-barrel"/>
</dbReference>
<reference evidence="4 5" key="2">
    <citation type="submission" date="2019-02" db="EMBL/GenBank/DDBJ databases">
        <title>'Lichenibacterium ramalinii' gen. nov. sp. nov., 'Lichenibacterium minor' gen. nov. sp. nov.</title>
        <authorList>
            <person name="Pankratov T."/>
        </authorList>
    </citation>
    <scope>NUCLEOTIDE SEQUENCE [LARGE SCALE GENOMIC DNA]</scope>
    <source>
        <strain evidence="4 5">RmlP001</strain>
    </source>
</reference>
<proteinExistence type="predicted"/>
<keyword evidence="1" id="KW-0732">Signal</keyword>
<dbReference type="AlphaFoldDB" id="A0A4Q2RGL5"/>
<feature type="domain" description="Outer membrane protein beta-barrel" evidence="3">
    <location>
        <begin position="150"/>
        <end position="339"/>
    </location>
</feature>
<dbReference type="EMBL" id="QYBC01000001">
    <property type="protein sequence ID" value="RYB07619.1"/>
    <property type="molecule type" value="Genomic_DNA"/>
</dbReference>
<dbReference type="OrthoDB" id="5643626at2"/>
<reference evidence="4 5" key="1">
    <citation type="submission" date="2018-09" db="EMBL/GenBank/DDBJ databases">
        <authorList>
            <person name="Grouzdev D.S."/>
            <person name="Krutkina M.S."/>
        </authorList>
    </citation>
    <scope>NUCLEOTIDE SEQUENCE [LARGE SCALE GENOMIC DNA]</scope>
    <source>
        <strain evidence="4 5">RmlP001</strain>
    </source>
</reference>
<dbReference type="InterPro" id="IPR027385">
    <property type="entry name" value="Beta-barrel_OMP"/>
</dbReference>
<evidence type="ECO:0000256" key="1">
    <source>
        <dbReference type="ARBA" id="ARBA00022729"/>
    </source>
</evidence>
<dbReference type="Gene3D" id="2.40.160.20">
    <property type="match status" value="1"/>
</dbReference>
<dbReference type="SUPFAM" id="SSF56925">
    <property type="entry name" value="OMPA-like"/>
    <property type="match status" value="1"/>
</dbReference>
<evidence type="ECO:0000259" key="3">
    <source>
        <dbReference type="Pfam" id="PF13505"/>
    </source>
</evidence>
<dbReference type="Pfam" id="PF13505">
    <property type="entry name" value="OMP_b-brl"/>
    <property type="match status" value="1"/>
</dbReference>
<keyword evidence="5" id="KW-1185">Reference proteome</keyword>
<evidence type="ECO:0000256" key="2">
    <source>
        <dbReference type="SAM" id="MobiDB-lite"/>
    </source>
</evidence>
<name>A0A4Q2RGL5_9HYPH</name>
<dbReference type="Proteomes" id="UP000289411">
    <property type="component" value="Unassembled WGS sequence"/>
</dbReference>
<protein>
    <submittedName>
        <fullName evidence="4">Porin family protein</fullName>
    </submittedName>
</protein>
<feature type="compositionally biased region" description="Basic residues" evidence="2">
    <location>
        <begin position="1"/>
        <end position="16"/>
    </location>
</feature>
<feature type="region of interest" description="Disordered" evidence="2">
    <location>
        <begin position="1"/>
        <end position="35"/>
    </location>
</feature>
<comment type="caution">
    <text evidence="4">The sequence shown here is derived from an EMBL/GenBank/DDBJ whole genome shotgun (WGS) entry which is preliminary data.</text>
</comment>
<evidence type="ECO:0000313" key="5">
    <source>
        <dbReference type="Proteomes" id="UP000289411"/>
    </source>
</evidence>
<feature type="compositionally biased region" description="Basic and acidic residues" evidence="2">
    <location>
        <begin position="24"/>
        <end position="35"/>
    </location>
</feature>
<gene>
    <name evidence="4" type="ORF">D3272_00345</name>
</gene>
<sequence>MPRRPRRPITRPRPPRRWCASTDPRIDRRDCDETGPKGPVFVLWSPSPRPVHVVKPRLNPGRYGFHGIDARPIRHANGGSGSMRLGTASVAAALSAAAALLPAAPATAADMPSYYAPGSTPAPPDAPLEFGTGWYLRGDASFGPEDKPRLSLQSAAPTFGRDSTAWGYAFGGGGGYKFNDWFRADITADYLDPFHYAANTSCGTACTVNHETNVWRWDGLVNGYVDLGNWFGLTPYIGAGAGVAGTHQDGSIGINGNALASGITDPRTGTLVTSSVPSRTDYQFAWAAMAGFSYAFGPHMLADIGYRYLDLGRTTVPLFPVTSTTRSITEQQVRVGLRYMID</sequence>